<gene>
    <name evidence="2" type="ORF">CSA25_05520</name>
</gene>
<organism evidence="2 3">
    <name type="scientific">Desulfobacter postgatei</name>
    <dbReference type="NCBI Taxonomy" id="2293"/>
    <lineage>
        <taxon>Bacteria</taxon>
        <taxon>Pseudomonadati</taxon>
        <taxon>Thermodesulfobacteriota</taxon>
        <taxon>Desulfobacteria</taxon>
        <taxon>Desulfobacterales</taxon>
        <taxon>Desulfobacteraceae</taxon>
        <taxon>Desulfobacter</taxon>
    </lineage>
</organism>
<name>A0A2G6MRX8_9BACT</name>
<proteinExistence type="predicted"/>
<comment type="caution">
    <text evidence="2">The sequence shown here is derived from an EMBL/GenBank/DDBJ whole genome shotgun (WGS) entry which is preliminary data.</text>
</comment>
<feature type="domain" description="Transposase DDE" evidence="1">
    <location>
        <begin position="18"/>
        <end position="65"/>
    </location>
</feature>
<dbReference type="Pfam" id="PF13586">
    <property type="entry name" value="DDE_Tnp_1_2"/>
    <property type="match status" value="1"/>
</dbReference>
<sequence length="71" mass="8410">ENLGYDLEIIKRSDDTKGFKILPRRWVVERTFGGLNRFRRLSKDFENLLMISENVMYIGMISILLHRLLPA</sequence>
<dbReference type="AlphaFoldDB" id="A0A2G6MRX8"/>
<reference evidence="2 3" key="1">
    <citation type="submission" date="2017-10" db="EMBL/GenBank/DDBJ databases">
        <title>Novel microbial diversity and functional potential in the marine mammal oral microbiome.</title>
        <authorList>
            <person name="Dudek N.K."/>
            <person name="Sun C.L."/>
            <person name="Burstein D."/>
            <person name="Kantor R.S."/>
            <person name="Aliaga Goltsman D.S."/>
            <person name="Bik E.M."/>
            <person name="Thomas B.C."/>
            <person name="Banfield J.F."/>
            <person name="Relman D.A."/>
        </authorList>
    </citation>
    <scope>NUCLEOTIDE SEQUENCE [LARGE SCALE GENOMIC DNA]</scope>
    <source>
        <strain evidence="2">DOLJORAL78_47_202</strain>
    </source>
</reference>
<protein>
    <submittedName>
        <fullName evidence="2">IS5/IS1182 family transposase</fullName>
    </submittedName>
</protein>
<dbReference type="PANTHER" id="PTHR30007">
    <property type="entry name" value="PHP DOMAIN PROTEIN"/>
    <property type="match status" value="1"/>
</dbReference>
<feature type="non-terminal residue" evidence="2">
    <location>
        <position position="1"/>
    </location>
</feature>
<dbReference type="PANTHER" id="PTHR30007:SF0">
    <property type="entry name" value="TRANSPOSASE"/>
    <property type="match status" value="1"/>
</dbReference>
<evidence type="ECO:0000313" key="3">
    <source>
        <dbReference type="Proteomes" id="UP000231203"/>
    </source>
</evidence>
<accession>A0A2G6MRX8</accession>
<dbReference type="Proteomes" id="UP000231203">
    <property type="component" value="Unassembled WGS sequence"/>
</dbReference>
<dbReference type="InterPro" id="IPR025668">
    <property type="entry name" value="Tnp_DDE_dom"/>
</dbReference>
<dbReference type="EMBL" id="PDTI01000049">
    <property type="protein sequence ID" value="PIE62369.1"/>
    <property type="molecule type" value="Genomic_DNA"/>
</dbReference>
<evidence type="ECO:0000259" key="1">
    <source>
        <dbReference type="Pfam" id="PF13586"/>
    </source>
</evidence>
<evidence type="ECO:0000313" key="2">
    <source>
        <dbReference type="EMBL" id="PIE62369.1"/>
    </source>
</evidence>